<name>A0A7D8UXE7_9HELO</name>
<feature type="region of interest" description="Disordered" evidence="1">
    <location>
        <begin position="118"/>
        <end position="210"/>
    </location>
</feature>
<organism evidence="2 3">
    <name type="scientific">Lachnellula cervina</name>
    <dbReference type="NCBI Taxonomy" id="1316786"/>
    <lineage>
        <taxon>Eukaryota</taxon>
        <taxon>Fungi</taxon>
        <taxon>Dikarya</taxon>
        <taxon>Ascomycota</taxon>
        <taxon>Pezizomycotina</taxon>
        <taxon>Leotiomycetes</taxon>
        <taxon>Helotiales</taxon>
        <taxon>Lachnaceae</taxon>
        <taxon>Lachnellula</taxon>
    </lineage>
</organism>
<feature type="compositionally biased region" description="Low complexity" evidence="1">
    <location>
        <begin position="140"/>
        <end position="150"/>
    </location>
</feature>
<dbReference type="Proteomes" id="UP000481288">
    <property type="component" value="Unassembled WGS sequence"/>
</dbReference>
<accession>A0A7D8UXE7</accession>
<comment type="caution">
    <text evidence="2">The sequence shown here is derived from an EMBL/GenBank/DDBJ whole genome shotgun (WGS) entry which is preliminary data.</text>
</comment>
<evidence type="ECO:0000313" key="2">
    <source>
        <dbReference type="EMBL" id="TVY51463.1"/>
    </source>
</evidence>
<dbReference type="OrthoDB" id="4502478at2759"/>
<feature type="compositionally biased region" description="Polar residues" evidence="1">
    <location>
        <begin position="177"/>
        <end position="190"/>
    </location>
</feature>
<gene>
    <name evidence="2" type="ORF">LCER1_G006770</name>
</gene>
<dbReference type="EMBL" id="QGMG01000808">
    <property type="protein sequence ID" value="TVY51463.1"/>
    <property type="molecule type" value="Genomic_DNA"/>
</dbReference>
<protein>
    <submittedName>
        <fullName evidence="2">Uncharacterized protein</fullName>
    </submittedName>
</protein>
<proteinExistence type="predicted"/>
<reference evidence="2 3" key="1">
    <citation type="submission" date="2018-05" db="EMBL/GenBank/DDBJ databases">
        <title>Whole genome sequencing for identification of molecular markers to develop diagnostic detection tools for the regulated plant pathogen Lachnellula willkommii.</title>
        <authorList>
            <person name="Giroux E."/>
            <person name="Bilodeau G."/>
        </authorList>
    </citation>
    <scope>NUCLEOTIDE SEQUENCE [LARGE SCALE GENOMIC DNA]</scope>
    <source>
        <strain evidence="2 3">CBS 625.97</strain>
    </source>
</reference>
<dbReference type="AlphaFoldDB" id="A0A7D8UXE7"/>
<evidence type="ECO:0000256" key="1">
    <source>
        <dbReference type="SAM" id="MobiDB-lite"/>
    </source>
</evidence>
<evidence type="ECO:0000313" key="3">
    <source>
        <dbReference type="Proteomes" id="UP000481288"/>
    </source>
</evidence>
<sequence>MAGLAPLAMSQTKDELLGYLNMGTETYTMMAKEADRYYQWLITDKYHFKENCRRKPPYDWSDINEKSKDEAMKLISKSGDTQTSYYWNLAGPSPDECPNWIARWFLYHKFRYRDGRNRNLPSNGDSGKGPSQHSSHHQHSASASSSASSAYYGTQTHGSMTSESSSSSYENDYGSYDTRTSSYTQGQQVYEQDDGQHTKSYYDPVRDVER</sequence>
<feature type="compositionally biased region" description="Low complexity" evidence="1">
    <location>
        <begin position="159"/>
        <end position="168"/>
    </location>
</feature>
<keyword evidence="3" id="KW-1185">Reference proteome</keyword>